<evidence type="ECO:0000256" key="10">
    <source>
        <dbReference type="ARBA" id="ARBA00022989"/>
    </source>
</evidence>
<feature type="transmembrane region" description="Helical" evidence="13">
    <location>
        <begin position="485"/>
        <end position="506"/>
    </location>
</feature>
<dbReference type="PIRSF" id="PIRSF006446">
    <property type="entry name" value="Cyt_quinol_oxidase_1"/>
    <property type="match status" value="1"/>
</dbReference>
<evidence type="ECO:0000256" key="5">
    <source>
        <dbReference type="ARBA" id="ARBA00022519"/>
    </source>
</evidence>
<reference evidence="14" key="1">
    <citation type="journal article" date="2021" name="PeerJ">
        <title>Extensive microbial diversity within the chicken gut microbiome revealed by metagenomics and culture.</title>
        <authorList>
            <person name="Gilroy R."/>
            <person name="Ravi A."/>
            <person name="Getino M."/>
            <person name="Pursley I."/>
            <person name="Horton D.L."/>
            <person name="Alikhan N.F."/>
            <person name="Baker D."/>
            <person name="Gharbi K."/>
            <person name="Hall N."/>
            <person name="Watson M."/>
            <person name="Adriaenssens E.M."/>
            <person name="Foster-Nyarko E."/>
            <person name="Jarju S."/>
            <person name="Secka A."/>
            <person name="Antonio M."/>
            <person name="Oren A."/>
            <person name="Chaudhuri R.R."/>
            <person name="La Ragione R."/>
            <person name="Hildebrand F."/>
            <person name="Pallen M.J."/>
        </authorList>
    </citation>
    <scope>NUCLEOTIDE SEQUENCE</scope>
    <source>
        <strain evidence="14">ChiGjej6B6-14162</strain>
    </source>
</reference>
<sequence>MIETIETSLIDWSRAQFALTAMYHWLFVPLTLGLGVIQALMETIYYRTGDPFWKDTTRFWMRIFGINFAIGVATGIILEFEFGTNWSNYSWFVGDIFGAPLAIEGIVAFFMEATFIAVMYFGWDKVSKRFHLVSTWMTIVGATLSAFWILVANAWMQFPDGMRFNPDMARNEMADFWSVALSPVAINKFFHTVLSGWIVGALFVAGVCGWYLLKGRERRFSLSSLRIAAVFGLVASILLAWTGDGSAYQVAQRQPMKLAAMEGLYEGENGAGLIAIGLLDPKKQSYNDGVEPFLFELKIPKALSVLATRDADAFVPGIADLIEGGYKNADGSIALSAVEKRERGKEAIQALADYRQAKESNDQEAAGRHLERLENNFPYFGYGFIANVNDLIPPIGLTFYSFHIMVLLGGYFILLFVVVLYYGRRERLASAKWLQYVLVWSIPLGYIAGQAGWIVAEVGRQPWAIQDLLPTNAAISALETSSVQVTFFLFLALFTILLFAEIRIMVKAIRKGPEMSTND</sequence>
<feature type="transmembrane region" description="Helical" evidence="13">
    <location>
        <begin position="189"/>
        <end position="213"/>
    </location>
</feature>
<organism evidence="14 15">
    <name type="scientific">Candidatus Parabacteroides intestinipullorum</name>
    <dbReference type="NCBI Taxonomy" id="2838723"/>
    <lineage>
        <taxon>Bacteria</taxon>
        <taxon>Pseudomonadati</taxon>
        <taxon>Bacteroidota</taxon>
        <taxon>Bacteroidia</taxon>
        <taxon>Bacteroidales</taxon>
        <taxon>Tannerellaceae</taxon>
        <taxon>Parabacteroides</taxon>
    </lineage>
</organism>
<feature type="transmembrane region" description="Helical" evidence="13">
    <location>
        <begin position="399"/>
        <end position="421"/>
    </location>
</feature>
<protein>
    <submittedName>
        <fullName evidence="14">Cytochrome ubiquinol oxidase subunit I</fullName>
    </submittedName>
</protein>
<dbReference type="GO" id="GO:0020037">
    <property type="term" value="F:heme binding"/>
    <property type="evidence" value="ECO:0007669"/>
    <property type="project" value="TreeGrafter"/>
</dbReference>
<keyword evidence="7 13" id="KW-0812">Transmembrane</keyword>
<feature type="transmembrane region" description="Helical" evidence="13">
    <location>
        <begin position="225"/>
        <end position="243"/>
    </location>
</feature>
<keyword evidence="9 13" id="KW-0249">Electron transport</keyword>
<dbReference type="GO" id="GO:0005886">
    <property type="term" value="C:plasma membrane"/>
    <property type="evidence" value="ECO:0007669"/>
    <property type="project" value="UniProtKB-SubCell"/>
</dbReference>
<dbReference type="GO" id="GO:0046872">
    <property type="term" value="F:metal ion binding"/>
    <property type="evidence" value="ECO:0007669"/>
    <property type="project" value="UniProtKB-UniRule"/>
</dbReference>
<comment type="similarity">
    <text evidence="2 13">Belongs to the cytochrome ubiquinol oxidase subunit 1 family.</text>
</comment>
<feature type="transmembrane region" description="Helical" evidence="13">
    <location>
        <begin position="135"/>
        <end position="156"/>
    </location>
</feature>
<feature type="transmembrane region" description="Helical" evidence="13">
    <location>
        <begin position="59"/>
        <end position="78"/>
    </location>
</feature>
<keyword evidence="12 13" id="KW-0472">Membrane</keyword>
<dbReference type="InterPro" id="IPR002585">
    <property type="entry name" value="Cyt-d_ubiquinol_oxidase_su_1"/>
</dbReference>
<reference evidence="14" key="2">
    <citation type="submission" date="2021-04" db="EMBL/GenBank/DDBJ databases">
        <authorList>
            <person name="Gilroy R."/>
        </authorList>
    </citation>
    <scope>NUCLEOTIDE SEQUENCE</scope>
    <source>
        <strain evidence="14">ChiGjej6B6-14162</strain>
    </source>
</reference>
<comment type="caution">
    <text evidence="14">The sequence shown here is derived from an EMBL/GenBank/DDBJ whole genome shotgun (WGS) entry which is preliminary data.</text>
</comment>
<gene>
    <name evidence="14" type="ORF">H9977_09240</name>
</gene>
<proteinExistence type="inferred from homology"/>
<accession>A0A9D1X965</accession>
<evidence type="ECO:0000256" key="13">
    <source>
        <dbReference type="PIRNR" id="PIRNR006446"/>
    </source>
</evidence>
<evidence type="ECO:0000313" key="15">
    <source>
        <dbReference type="Proteomes" id="UP000886740"/>
    </source>
</evidence>
<feature type="transmembrane region" description="Helical" evidence="13">
    <location>
        <begin position="98"/>
        <end position="123"/>
    </location>
</feature>
<dbReference type="AlphaFoldDB" id="A0A9D1X965"/>
<dbReference type="GO" id="GO:0016682">
    <property type="term" value="F:oxidoreductase activity, acting on diphenols and related substances as donors, oxygen as acceptor"/>
    <property type="evidence" value="ECO:0007669"/>
    <property type="project" value="TreeGrafter"/>
</dbReference>
<keyword evidence="11 13" id="KW-0408">Iron</keyword>
<keyword evidence="10 13" id="KW-1133">Transmembrane helix</keyword>
<evidence type="ECO:0000256" key="6">
    <source>
        <dbReference type="ARBA" id="ARBA00022617"/>
    </source>
</evidence>
<keyword evidence="3 13" id="KW-0813">Transport</keyword>
<keyword evidence="8 13" id="KW-0479">Metal-binding</keyword>
<evidence type="ECO:0000256" key="3">
    <source>
        <dbReference type="ARBA" id="ARBA00022448"/>
    </source>
</evidence>
<dbReference type="GO" id="GO:0009055">
    <property type="term" value="F:electron transfer activity"/>
    <property type="evidence" value="ECO:0007669"/>
    <property type="project" value="UniProtKB-UniRule"/>
</dbReference>
<evidence type="ECO:0000256" key="8">
    <source>
        <dbReference type="ARBA" id="ARBA00022723"/>
    </source>
</evidence>
<comment type="subcellular location">
    <subcellularLocation>
        <location evidence="1">Cell inner membrane</location>
        <topology evidence="1">Multi-pass membrane protein</topology>
    </subcellularLocation>
</comment>
<evidence type="ECO:0000256" key="9">
    <source>
        <dbReference type="ARBA" id="ARBA00022982"/>
    </source>
</evidence>
<dbReference type="Proteomes" id="UP000886740">
    <property type="component" value="Unassembled WGS sequence"/>
</dbReference>
<name>A0A9D1X965_9BACT</name>
<evidence type="ECO:0000256" key="7">
    <source>
        <dbReference type="ARBA" id="ARBA00022692"/>
    </source>
</evidence>
<keyword evidence="4 13" id="KW-1003">Cell membrane</keyword>
<dbReference type="GO" id="GO:0019646">
    <property type="term" value="P:aerobic electron transport chain"/>
    <property type="evidence" value="ECO:0007669"/>
    <property type="project" value="InterPro"/>
</dbReference>
<dbReference type="PANTHER" id="PTHR30365">
    <property type="entry name" value="CYTOCHROME D UBIQUINOL OXIDASE"/>
    <property type="match status" value="1"/>
</dbReference>
<evidence type="ECO:0000313" key="14">
    <source>
        <dbReference type="EMBL" id="HIX75198.1"/>
    </source>
</evidence>
<evidence type="ECO:0000256" key="12">
    <source>
        <dbReference type="ARBA" id="ARBA00023136"/>
    </source>
</evidence>
<keyword evidence="6 13" id="KW-0349">Heme</keyword>
<evidence type="ECO:0000256" key="2">
    <source>
        <dbReference type="ARBA" id="ARBA00009819"/>
    </source>
</evidence>
<dbReference type="Pfam" id="PF01654">
    <property type="entry name" value="Cyt_bd_oxida_I"/>
    <property type="match status" value="1"/>
</dbReference>
<evidence type="ECO:0000256" key="4">
    <source>
        <dbReference type="ARBA" id="ARBA00022475"/>
    </source>
</evidence>
<dbReference type="GO" id="GO:0070069">
    <property type="term" value="C:cytochrome complex"/>
    <property type="evidence" value="ECO:0007669"/>
    <property type="project" value="UniProtKB-UniRule"/>
</dbReference>
<evidence type="ECO:0000256" key="11">
    <source>
        <dbReference type="ARBA" id="ARBA00023004"/>
    </source>
</evidence>
<dbReference type="EMBL" id="DXEL01000061">
    <property type="protein sequence ID" value="HIX75198.1"/>
    <property type="molecule type" value="Genomic_DNA"/>
</dbReference>
<feature type="transmembrane region" description="Helical" evidence="13">
    <location>
        <begin position="433"/>
        <end position="456"/>
    </location>
</feature>
<feature type="transmembrane region" description="Helical" evidence="13">
    <location>
        <begin position="22"/>
        <end position="47"/>
    </location>
</feature>
<dbReference type="PANTHER" id="PTHR30365:SF0">
    <property type="entry name" value="CYTOCHROME BD-I UBIQUINOL OXIDASE SUBUNIT 1"/>
    <property type="match status" value="1"/>
</dbReference>
<keyword evidence="5" id="KW-0997">Cell inner membrane</keyword>
<evidence type="ECO:0000256" key="1">
    <source>
        <dbReference type="ARBA" id="ARBA00004429"/>
    </source>
</evidence>